<protein>
    <recommendedName>
        <fullName evidence="1">Peptidase M20 domain-containing protein 2</fullName>
    </recommendedName>
</protein>
<dbReference type="InterPro" id="IPR017144">
    <property type="entry name" value="Xaa-Arg_dipeptidase"/>
</dbReference>
<dbReference type="AlphaFoldDB" id="A0A9W5X535"/>
<keyword evidence="4" id="KW-1185">Reference proteome</keyword>
<dbReference type="FunFam" id="3.30.70.360:FF:000004">
    <property type="entry name" value="Peptidase M20 domain-containing protein 2"/>
    <property type="match status" value="1"/>
</dbReference>
<evidence type="ECO:0000256" key="1">
    <source>
        <dbReference type="PIRNR" id="PIRNR037226"/>
    </source>
</evidence>
<dbReference type="Gene3D" id="3.30.70.360">
    <property type="match status" value="1"/>
</dbReference>
<dbReference type="PANTHER" id="PTHR30575:SF0">
    <property type="entry name" value="XAA-ARG DIPEPTIDASE"/>
    <property type="match status" value="1"/>
</dbReference>
<dbReference type="RefSeq" id="WP_188724919.1">
    <property type="nucleotide sequence ID" value="NZ_BMJD01000009.1"/>
</dbReference>
<evidence type="ECO:0000259" key="2">
    <source>
        <dbReference type="Pfam" id="PF07687"/>
    </source>
</evidence>
<dbReference type="PANTHER" id="PTHR30575">
    <property type="entry name" value="PEPTIDASE M20"/>
    <property type="match status" value="1"/>
</dbReference>
<dbReference type="GO" id="GO:0071713">
    <property type="term" value="F:para-aminobenzoyl-glutamate hydrolase activity"/>
    <property type="evidence" value="ECO:0007669"/>
    <property type="project" value="TreeGrafter"/>
</dbReference>
<dbReference type="InterPro" id="IPR017439">
    <property type="entry name" value="Amidohydrolase"/>
</dbReference>
<name>A0A9W5X535_9BACI</name>
<comment type="caution">
    <text evidence="3">The sequence shown here is derived from an EMBL/GenBank/DDBJ whole genome shotgun (WGS) entry which is preliminary data.</text>
</comment>
<dbReference type="InterPro" id="IPR036264">
    <property type="entry name" value="Bact_exopeptidase_dim_dom"/>
</dbReference>
<dbReference type="SUPFAM" id="SSF55031">
    <property type="entry name" value="Bacterial exopeptidase dimerisation domain"/>
    <property type="match status" value="1"/>
</dbReference>
<dbReference type="InterPro" id="IPR052030">
    <property type="entry name" value="Peptidase_M20/M20A_hydrolases"/>
</dbReference>
<dbReference type="NCBIfam" id="TIGR01891">
    <property type="entry name" value="amidohydrolases"/>
    <property type="match status" value="1"/>
</dbReference>
<dbReference type="InterPro" id="IPR011650">
    <property type="entry name" value="Peptidase_M20_dimer"/>
</dbReference>
<gene>
    <name evidence="3" type="ORF">GCM10011409_15890</name>
</gene>
<dbReference type="Gene3D" id="3.40.630.10">
    <property type="entry name" value="Zn peptidases"/>
    <property type="match status" value="1"/>
</dbReference>
<dbReference type="EMBL" id="BMJD01000009">
    <property type="protein sequence ID" value="GGB39160.1"/>
    <property type="molecule type" value="Genomic_DNA"/>
</dbReference>
<dbReference type="SUPFAM" id="SSF53187">
    <property type="entry name" value="Zn-dependent exopeptidases"/>
    <property type="match status" value="1"/>
</dbReference>
<dbReference type="Proteomes" id="UP000621492">
    <property type="component" value="Unassembled WGS sequence"/>
</dbReference>
<dbReference type="GO" id="GO:0046657">
    <property type="term" value="P:folic acid catabolic process"/>
    <property type="evidence" value="ECO:0007669"/>
    <property type="project" value="TreeGrafter"/>
</dbReference>
<dbReference type="Pfam" id="PF07687">
    <property type="entry name" value="M20_dimer"/>
    <property type="match status" value="1"/>
</dbReference>
<dbReference type="InterPro" id="IPR002933">
    <property type="entry name" value="Peptidase_M20"/>
</dbReference>
<reference evidence="3" key="2">
    <citation type="submission" date="2020-09" db="EMBL/GenBank/DDBJ databases">
        <authorList>
            <person name="Sun Q."/>
            <person name="Zhou Y."/>
        </authorList>
    </citation>
    <scope>NUCLEOTIDE SEQUENCE</scope>
    <source>
        <strain evidence="3">CGMCC 1.15454</strain>
    </source>
</reference>
<dbReference type="GO" id="GO:0016805">
    <property type="term" value="F:dipeptidase activity"/>
    <property type="evidence" value="ECO:0007669"/>
    <property type="project" value="InterPro"/>
</dbReference>
<sequence length="400" mass="43069">MNEKIQKVHKKIEMELSKIKQDIIDTSLDLHNKPETAMEEHYAHSILTKWLKNEGFSITTPVADLNTAFVAKKGSGKPVIAFLLEYDALPQIGHACGHNLIATGGLAASTALGRALDNGEFEGTVLAIGTPGEEGAGGKIIELEAGVFDGVDACLMFHPNDQITIPWRHLTANAHLSIKYFGKSAHTASHGEEGKNALSALIQFFVATDMLRQHIPETSRLNGIITKGGDAPNIIPEYAEAEFLVRALTQEKVKEMVKKVEACAEGAALSTGTKVRIEQNSPVYAEMKNNKMMANRMAGYLEQTGEVVTAPVIKGGAGSSDIGNVSLKIPTIHPYLKITPNAVAGHSIEFREAAKSPEAHQAMLNMAEALAKTGADLLLDSEYFKSVQKEFAESGPDYPA</sequence>
<evidence type="ECO:0000313" key="3">
    <source>
        <dbReference type="EMBL" id="GGB39160.1"/>
    </source>
</evidence>
<comment type="similarity">
    <text evidence="1">Belongs to the peptidase M20A family.</text>
</comment>
<dbReference type="CDD" id="cd05672">
    <property type="entry name" value="M20_ACY1L2-like"/>
    <property type="match status" value="1"/>
</dbReference>
<feature type="domain" description="Peptidase M20 dimerisation" evidence="2">
    <location>
        <begin position="177"/>
        <end position="267"/>
    </location>
</feature>
<organism evidence="3 4">
    <name type="scientific">Lentibacillus populi</name>
    <dbReference type="NCBI Taxonomy" id="1827502"/>
    <lineage>
        <taxon>Bacteria</taxon>
        <taxon>Bacillati</taxon>
        <taxon>Bacillota</taxon>
        <taxon>Bacilli</taxon>
        <taxon>Bacillales</taxon>
        <taxon>Bacillaceae</taxon>
        <taxon>Lentibacillus</taxon>
    </lineage>
</organism>
<dbReference type="PIRSF" id="PIRSF037226">
    <property type="entry name" value="Amidohydrolase_ACY1L2_prd"/>
    <property type="match status" value="1"/>
</dbReference>
<dbReference type="Pfam" id="PF01546">
    <property type="entry name" value="Peptidase_M20"/>
    <property type="match status" value="1"/>
</dbReference>
<evidence type="ECO:0000313" key="4">
    <source>
        <dbReference type="Proteomes" id="UP000621492"/>
    </source>
</evidence>
<proteinExistence type="inferred from homology"/>
<dbReference type="GO" id="GO:0005737">
    <property type="term" value="C:cytoplasm"/>
    <property type="evidence" value="ECO:0007669"/>
    <property type="project" value="TreeGrafter"/>
</dbReference>
<reference evidence="3" key="1">
    <citation type="journal article" date="2014" name="Int. J. Syst. Evol. Microbiol.">
        <title>Complete genome sequence of Corynebacterium casei LMG S-19264T (=DSM 44701T), isolated from a smear-ripened cheese.</title>
        <authorList>
            <consortium name="US DOE Joint Genome Institute (JGI-PGF)"/>
            <person name="Walter F."/>
            <person name="Albersmeier A."/>
            <person name="Kalinowski J."/>
            <person name="Ruckert C."/>
        </authorList>
    </citation>
    <scope>NUCLEOTIDE SEQUENCE</scope>
    <source>
        <strain evidence="3">CGMCC 1.15454</strain>
    </source>
</reference>
<accession>A0A9W5X535</accession>